<name>A0A1I7UMP8_9PELO</name>
<reference evidence="3" key="1">
    <citation type="submission" date="2016-11" db="UniProtKB">
        <authorList>
            <consortium name="WormBaseParasite"/>
        </authorList>
    </citation>
    <scope>IDENTIFICATION</scope>
</reference>
<keyword evidence="2" id="KW-1185">Reference proteome</keyword>
<keyword evidence="1" id="KW-0732">Signal</keyword>
<protein>
    <submittedName>
        <fullName evidence="3">Uncoordinated protein 79</fullName>
    </submittedName>
</protein>
<dbReference type="InterPro" id="IPR024855">
    <property type="entry name" value="UNC79"/>
</dbReference>
<dbReference type="WBParaSite" id="Csp11.Scaffold630.g17512.t1">
    <property type="protein sequence ID" value="Csp11.Scaffold630.g17512.t1"/>
    <property type="gene ID" value="Csp11.Scaffold630.g17512"/>
</dbReference>
<dbReference type="Proteomes" id="UP000095282">
    <property type="component" value="Unplaced"/>
</dbReference>
<sequence>MSALFHAFHLCQLWTVYCERAATYSSPTAFPHLIDFWARVTPAILQLLSHSKVLADMVNLHFLNTIQALQQVNSALLCQLYSMWAPILTAYHSQIPNQLRMKLDSCQNQPSLETPLVREWLKKVRYKISQVELQTSAASPYYTV</sequence>
<dbReference type="STRING" id="1561998.A0A1I7UMP8"/>
<dbReference type="eggNOG" id="KOG3685">
    <property type="taxonomic scope" value="Eukaryota"/>
</dbReference>
<feature type="chain" id="PRO_5009309070" evidence="1">
    <location>
        <begin position="19"/>
        <end position="144"/>
    </location>
</feature>
<dbReference type="AlphaFoldDB" id="A0A1I7UMP8"/>
<evidence type="ECO:0000313" key="2">
    <source>
        <dbReference type="Proteomes" id="UP000095282"/>
    </source>
</evidence>
<dbReference type="PANTHER" id="PTHR21696">
    <property type="entry name" value="PROTEIN UNC-79 HOMOLOG"/>
    <property type="match status" value="1"/>
</dbReference>
<proteinExistence type="predicted"/>
<organism evidence="2 3">
    <name type="scientific">Caenorhabditis tropicalis</name>
    <dbReference type="NCBI Taxonomy" id="1561998"/>
    <lineage>
        <taxon>Eukaryota</taxon>
        <taxon>Metazoa</taxon>
        <taxon>Ecdysozoa</taxon>
        <taxon>Nematoda</taxon>
        <taxon>Chromadorea</taxon>
        <taxon>Rhabditida</taxon>
        <taxon>Rhabditina</taxon>
        <taxon>Rhabditomorpha</taxon>
        <taxon>Rhabditoidea</taxon>
        <taxon>Rhabditidae</taxon>
        <taxon>Peloderinae</taxon>
        <taxon>Caenorhabditis</taxon>
    </lineage>
</organism>
<evidence type="ECO:0000256" key="1">
    <source>
        <dbReference type="SAM" id="SignalP"/>
    </source>
</evidence>
<dbReference type="PANTHER" id="PTHR21696:SF2">
    <property type="entry name" value="PROTEIN UNC-79 HOMOLOG"/>
    <property type="match status" value="1"/>
</dbReference>
<feature type="signal peptide" evidence="1">
    <location>
        <begin position="1"/>
        <end position="18"/>
    </location>
</feature>
<accession>A0A1I7UMP8</accession>
<evidence type="ECO:0000313" key="3">
    <source>
        <dbReference type="WBParaSite" id="Csp11.Scaffold630.g17512.t1"/>
    </source>
</evidence>